<feature type="compositionally biased region" description="Low complexity" evidence="1">
    <location>
        <begin position="323"/>
        <end position="332"/>
    </location>
</feature>
<name>A0A1Y5ILH3_OSTTA</name>
<dbReference type="SUPFAM" id="SSF51735">
    <property type="entry name" value="NAD(P)-binding Rossmann-fold domains"/>
    <property type="match status" value="1"/>
</dbReference>
<gene>
    <name evidence="2" type="ORF">BE221DRAFT_189346</name>
</gene>
<feature type="region of interest" description="Disordered" evidence="1">
    <location>
        <begin position="322"/>
        <end position="350"/>
    </location>
</feature>
<dbReference type="Gene3D" id="3.40.50.720">
    <property type="entry name" value="NAD(P)-binding Rossmann-like Domain"/>
    <property type="match status" value="1"/>
</dbReference>
<evidence type="ECO:0000313" key="2">
    <source>
        <dbReference type="EMBL" id="OUS48973.1"/>
    </source>
</evidence>
<dbReference type="Pfam" id="PF00106">
    <property type="entry name" value="adh_short"/>
    <property type="match status" value="1"/>
</dbReference>
<feature type="region of interest" description="Disordered" evidence="1">
    <location>
        <begin position="1"/>
        <end position="28"/>
    </location>
</feature>
<dbReference type="EMBL" id="KZ155772">
    <property type="protein sequence ID" value="OUS48973.1"/>
    <property type="molecule type" value="Genomic_DNA"/>
</dbReference>
<dbReference type="InterPro" id="IPR036291">
    <property type="entry name" value="NAD(P)-bd_dom_sf"/>
</dbReference>
<protein>
    <submittedName>
        <fullName evidence="2">Reductase</fullName>
    </submittedName>
</protein>
<organism evidence="2">
    <name type="scientific">Ostreococcus tauri</name>
    <name type="common">Marine green alga</name>
    <dbReference type="NCBI Taxonomy" id="70448"/>
    <lineage>
        <taxon>Eukaryota</taxon>
        <taxon>Viridiplantae</taxon>
        <taxon>Chlorophyta</taxon>
        <taxon>Mamiellophyceae</taxon>
        <taxon>Mamiellales</taxon>
        <taxon>Bathycoccaceae</taxon>
        <taxon>Ostreococcus</taxon>
    </lineage>
</organism>
<sequence>MRRVGARSTTASSLQSRTRPTSSRACAMVQPRSARPARAFARAGRFIPLCVDLAPAVTAGALIVAPDTAIALRALAGVVLAACAASLAFGRSSPSSAFARASRTHGRGRVVWITGATQGLGEAMAMRYAELGATVIASGRDLERCEDVATRCRRAGASSAHAVAFDVSGTREEINEATRKAFAVANGVDVFVHCAGGSQAASALDGDDNTGEVDRALFQLNALGAIAITKEVAKAMVNNIRSGGDSSRSSFAPTIVGVCSAASKLPAPGQAVYAAAKSAYAAFLNSLRSEIADTGVRVTCAYPGPIATGMNGQERVVFRRDMASSSPSPGAAKKTKSHAPDTSSASKIKGRMPVDRVARDIIAAAAVGHDEIVLAPQPIMALTYFIRFAPTLAYAILDLVGPKRARKADAGENMYILNEK</sequence>
<dbReference type="InterPro" id="IPR002347">
    <property type="entry name" value="SDR_fam"/>
</dbReference>
<reference evidence="2" key="1">
    <citation type="submission" date="2017-04" db="EMBL/GenBank/DDBJ databases">
        <title>Population genomics of picophytoplankton unveils novel chromosome hypervariability.</title>
        <authorList>
            <consortium name="DOE Joint Genome Institute"/>
            <person name="Blanc-Mathieu R."/>
            <person name="Krasovec M."/>
            <person name="Hebrard M."/>
            <person name="Yau S."/>
            <person name="Desgranges E."/>
            <person name="Martin J."/>
            <person name="Schackwitz W."/>
            <person name="Kuo A."/>
            <person name="Salin G."/>
            <person name="Donnadieu C."/>
            <person name="Desdevises Y."/>
            <person name="Sanchez-Ferandin S."/>
            <person name="Moreau H."/>
            <person name="Rivals E."/>
            <person name="Grigoriev I.V."/>
            <person name="Grimsley N."/>
            <person name="Eyre-Walker A."/>
            <person name="Piganeau G."/>
        </authorList>
    </citation>
    <scope>NUCLEOTIDE SEQUENCE [LARGE SCALE GENOMIC DNA]</scope>
    <source>
        <strain evidence="2">RCC 1115</strain>
    </source>
</reference>
<dbReference type="AlphaFoldDB" id="A0A1Y5ILH3"/>
<evidence type="ECO:0000256" key="1">
    <source>
        <dbReference type="SAM" id="MobiDB-lite"/>
    </source>
</evidence>
<dbReference type="eggNOG" id="KOG1205">
    <property type="taxonomic scope" value="Eukaryota"/>
</dbReference>
<feature type="compositionally biased region" description="Polar residues" evidence="1">
    <location>
        <begin position="7"/>
        <end position="24"/>
    </location>
</feature>
<dbReference type="Proteomes" id="UP000195557">
    <property type="component" value="Unassembled WGS sequence"/>
</dbReference>
<dbReference type="PANTHER" id="PTHR45274:SF2">
    <property type="entry name" value="NAD(P)-BINDING ROSSMANN-FOLD SUPERFAMILY PROTEIN"/>
    <property type="match status" value="1"/>
</dbReference>
<accession>A0A1Y5ILH3</accession>
<dbReference type="PANTHER" id="PTHR45274">
    <property type="entry name" value="NAD(P)-BINDING ROSSMANN-FOLD SUPERFAMILY PROTEIN"/>
    <property type="match status" value="1"/>
</dbReference>
<proteinExistence type="predicted"/>
<dbReference type="PRINTS" id="PR00081">
    <property type="entry name" value="GDHRDH"/>
</dbReference>